<accession>A0A0N4TZH9</accession>
<keyword evidence="2" id="KW-1185">Reference proteome</keyword>
<evidence type="ECO:0000313" key="1">
    <source>
        <dbReference type="EMBL" id="VDN95562.1"/>
    </source>
</evidence>
<reference evidence="1 2" key="2">
    <citation type="submission" date="2018-11" db="EMBL/GenBank/DDBJ databases">
        <authorList>
            <consortium name="Pathogen Informatics"/>
        </authorList>
    </citation>
    <scope>NUCLEOTIDE SEQUENCE [LARGE SCALE GENOMIC DNA]</scope>
</reference>
<name>A0A0N4TZH9_BRUPA</name>
<organism evidence="3">
    <name type="scientific">Brugia pahangi</name>
    <name type="common">Filarial nematode worm</name>
    <dbReference type="NCBI Taxonomy" id="6280"/>
    <lineage>
        <taxon>Eukaryota</taxon>
        <taxon>Metazoa</taxon>
        <taxon>Ecdysozoa</taxon>
        <taxon>Nematoda</taxon>
        <taxon>Chromadorea</taxon>
        <taxon>Rhabditida</taxon>
        <taxon>Spirurina</taxon>
        <taxon>Spiruromorpha</taxon>
        <taxon>Filarioidea</taxon>
        <taxon>Onchocercidae</taxon>
        <taxon>Brugia</taxon>
    </lineage>
</organism>
<dbReference type="WBParaSite" id="BPAG_0001444901-mRNA-1">
    <property type="protein sequence ID" value="BPAG_0001444901-mRNA-1"/>
    <property type="gene ID" value="BPAG_0001444901"/>
</dbReference>
<evidence type="ECO:0000313" key="3">
    <source>
        <dbReference type="WBParaSite" id="BPAG_0001444901-mRNA-1"/>
    </source>
</evidence>
<proteinExistence type="predicted"/>
<dbReference type="Proteomes" id="UP000278627">
    <property type="component" value="Unassembled WGS sequence"/>
</dbReference>
<sequence>MITSRFGQLFDHYLSSCLVFPPIAHCLKSEGAVTYALHQNKPHDKKIVDKSAKIADRCKETFKSKQIRRKKKFRKYKMNIKKLINLDATTGFNLDRIDRKKS</sequence>
<dbReference type="EMBL" id="UZAD01013632">
    <property type="protein sequence ID" value="VDN95562.1"/>
    <property type="molecule type" value="Genomic_DNA"/>
</dbReference>
<evidence type="ECO:0000313" key="2">
    <source>
        <dbReference type="Proteomes" id="UP000278627"/>
    </source>
</evidence>
<protein>
    <submittedName>
        <fullName evidence="3">Transposase</fullName>
    </submittedName>
</protein>
<reference evidence="3" key="1">
    <citation type="submission" date="2017-02" db="UniProtKB">
        <authorList>
            <consortium name="WormBaseParasite"/>
        </authorList>
    </citation>
    <scope>IDENTIFICATION</scope>
</reference>
<dbReference type="AlphaFoldDB" id="A0A0N4TZH9"/>
<gene>
    <name evidence="1" type="ORF">BPAG_LOCUS14377</name>
</gene>